<evidence type="ECO:0000259" key="1">
    <source>
        <dbReference type="Pfam" id="PF22809"/>
    </source>
</evidence>
<dbReference type="Proteomes" id="UP000061348">
    <property type="component" value="Unassembled WGS sequence"/>
</dbReference>
<gene>
    <name evidence="3" type="ORF">C7A10_25940</name>
    <name evidence="2" type="ORF">PFLmoz3_06030</name>
</gene>
<accession>A0A109L9G8</accession>
<evidence type="ECO:0000313" key="3">
    <source>
        <dbReference type="EMBL" id="PRW86056.1"/>
    </source>
</evidence>
<sequence length="269" mass="30355">MLLRDAGDGSLLPALEHLHGKLTYLVGRVSLSQRQGMSPQDDTLQFLTTCSDAHFLDAVEYILQADAHMCLGGRQEDVVTRLNEFLSIDDLPYFVTKQVWEPWQSDDFRSSQRIRLLEESKVIPKDSQVIHETAIEPALQLLRQPAFRYANTEFMVALEDYRHRKFGDCVTKCNASYESVMKVICGQKRFGYSEGDSTAKLLRTIMAQTQMEGFWETPLMVVGTLRNKLSSAHGAGENAKVVPEHVARYAMNMTASAIVFLHDQAYSGK</sequence>
<dbReference type="EMBL" id="LCYA01000228">
    <property type="protein sequence ID" value="KWV83478.1"/>
    <property type="molecule type" value="Genomic_DNA"/>
</dbReference>
<name>A0A109L9G8_PSEFL</name>
<dbReference type="AlphaFoldDB" id="A0A109L9G8"/>
<dbReference type="Proteomes" id="UP000239731">
    <property type="component" value="Unassembled WGS sequence"/>
</dbReference>
<dbReference type="EMBL" id="PVUH01000022">
    <property type="protein sequence ID" value="PRW86056.1"/>
    <property type="molecule type" value="Genomic_DNA"/>
</dbReference>
<proteinExistence type="predicted"/>
<protein>
    <recommendedName>
        <fullName evidence="1">DUF7014 domain-containing protein</fullName>
    </recommendedName>
</protein>
<reference evidence="3 5" key="2">
    <citation type="submission" date="2018-03" db="EMBL/GenBank/DDBJ databases">
        <title>Blue discolouration in mozzarella cheese caused by Pseudomonas fluorescens.</title>
        <authorList>
            <person name="Chiesa F."/>
            <person name="Dalmasso A."/>
            <person name="Lomonaco S."/>
        </authorList>
    </citation>
    <scope>NUCLEOTIDE SEQUENCE [LARGE SCALE GENOMIC DNA]</scope>
    <source>
        <strain evidence="3 5">11293</strain>
    </source>
</reference>
<reference evidence="2 4" key="1">
    <citation type="submission" date="2015-05" db="EMBL/GenBank/DDBJ databases">
        <title>A genomic and transcriptomic approach to investigate the blue pigment phenotype in Pseudomonas fluorescens.</title>
        <authorList>
            <person name="Andreani N.A."/>
            <person name="Cardazzo B."/>
        </authorList>
    </citation>
    <scope>NUCLEOTIDE SEQUENCE [LARGE SCALE GENOMIC DNA]</scope>
    <source>
        <strain evidence="2 4">Ps_22</strain>
    </source>
</reference>
<dbReference type="InterPro" id="IPR054280">
    <property type="entry name" value="DUF7014"/>
</dbReference>
<evidence type="ECO:0000313" key="4">
    <source>
        <dbReference type="Proteomes" id="UP000061348"/>
    </source>
</evidence>
<evidence type="ECO:0000313" key="2">
    <source>
        <dbReference type="EMBL" id="KWV83478.1"/>
    </source>
</evidence>
<evidence type="ECO:0000313" key="5">
    <source>
        <dbReference type="Proteomes" id="UP000239731"/>
    </source>
</evidence>
<organism evidence="2 4">
    <name type="scientific">Pseudomonas fluorescens</name>
    <dbReference type="NCBI Taxonomy" id="294"/>
    <lineage>
        <taxon>Bacteria</taxon>
        <taxon>Pseudomonadati</taxon>
        <taxon>Pseudomonadota</taxon>
        <taxon>Gammaproteobacteria</taxon>
        <taxon>Pseudomonadales</taxon>
        <taxon>Pseudomonadaceae</taxon>
        <taxon>Pseudomonas</taxon>
    </lineage>
</organism>
<dbReference type="PATRIC" id="fig|294.194.peg.6689"/>
<comment type="caution">
    <text evidence="2">The sequence shown here is derived from an EMBL/GenBank/DDBJ whole genome shotgun (WGS) entry which is preliminary data.</text>
</comment>
<dbReference type="Pfam" id="PF22809">
    <property type="entry name" value="DUF7014"/>
    <property type="match status" value="1"/>
</dbReference>
<feature type="domain" description="DUF7014" evidence="1">
    <location>
        <begin position="147"/>
        <end position="262"/>
    </location>
</feature>